<evidence type="ECO:0000256" key="1">
    <source>
        <dbReference type="ARBA" id="ARBA00023002"/>
    </source>
</evidence>
<dbReference type="PROSITE" id="PS00798">
    <property type="entry name" value="ALDOKETO_REDUCTASE_1"/>
    <property type="match status" value="1"/>
</dbReference>
<sequence>MAPLVLPLLLLAGLCTAQQPDSQIPIVNTDRPYLRTPPPFGFGTWNLKDKNASDAVSFAIQTGYRHIDAAAIYGNEKVVGAGIADGLKQADIRRSDIWVTSKLWNDHHAPHLVPLALDQTLKDLDLDYIDLYHMHWPVGSSPSTPATQIDYIATWRAMAALLLTGKVRYIGISNFSPAQLDDLIARTGVKPHVHQMELHPYLQQNDWISYHQARGIHVTAYSPLGGTNPTYKGGAKNAPVQLLKNPTVKAIAKGRGCTPAQVVLAWAHGRGTSAIPKSIHASRIEENWGTWKCKLEGEDYNNLNALGAMEWRYNNPSKGWGVKLFEGLEDA</sequence>
<evidence type="ECO:0000256" key="5">
    <source>
        <dbReference type="SAM" id="SignalP"/>
    </source>
</evidence>
<dbReference type="SUPFAM" id="SSF51430">
    <property type="entry name" value="NAD(P)-linked oxidoreductase"/>
    <property type="match status" value="1"/>
</dbReference>
<dbReference type="InterPro" id="IPR020471">
    <property type="entry name" value="AKR"/>
</dbReference>
<keyword evidence="5" id="KW-0732">Signal</keyword>
<dbReference type="PRINTS" id="PR00069">
    <property type="entry name" value="ALDKETRDTASE"/>
</dbReference>
<evidence type="ECO:0000313" key="8">
    <source>
        <dbReference type="Proteomes" id="UP000799439"/>
    </source>
</evidence>
<proteinExistence type="predicted"/>
<dbReference type="Proteomes" id="UP000799439">
    <property type="component" value="Unassembled WGS sequence"/>
</dbReference>
<keyword evidence="1" id="KW-0560">Oxidoreductase</keyword>
<dbReference type="GO" id="GO:0016491">
    <property type="term" value="F:oxidoreductase activity"/>
    <property type="evidence" value="ECO:0007669"/>
    <property type="project" value="UniProtKB-KW"/>
</dbReference>
<dbReference type="EMBL" id="ML996081">
    <property type="protein sequence ID" value="KAF2156716.1"/>
    <property type="molecule type" value="Genomic_DNA"/>
</dbReference>
<accession>A0A9P4MRL8</accession>
<dbReference type="PIRSF" id="PIRSF000097">
    <property type="entry name" value="AKR"/>
    <property type="match status" value="1"/>
</dbReference>
<evidence type="ECO:0000256" key="3">
    <source>
        <dbReference type="PIRSR" id="PIRSR000097-2"/>
    </source>
</evidence>
<dbReference type="InterPro" id="IPR018170">
    <property type="entry name" value="Aldo/ket_reductase_CS"/>
</dbReference>
<evidence type="ECO:0000256" key="4">
    <source>
        <dbReference type="PIRSR" id="PIRSR000097-3"/>
    </source>
</evidence>
<feature type="site" description="Lowers pKa of active site Tyr" evidence="4">
    <location>
        <position position="102"/>
    </location>
</feature>
<dbReference type="Pfam" id="PF00248">
    <property type="entry name" value="Aldo_ket_red"/>
    <property type="match status" value="1"/>
</dbReference>
<protein>
    <submittedName>
        <fullName evidence="7">Aldo/keto reductase</fullName>
    </submittedName>
</protein>
<feature type="signal peptide" evidence="5">
    <location>
        <begin position="1"/>
        <end position="17"/>
    </location>
</feature>
<evidence type="ECO:0000259" key="6">
    <source>
        <dbReference type="Pfam" id="PF00248"/>
    </source>
</evidence>
<dbReference type="CDD" id="cd19071">
    <property type="entry name" value="AKR_AKR1-5-like"/>
    <property type="match status" value="1"/>
</dbReference>
<evidence type="ECO:0000256" key="2">
    <source>
        <dbReference type="PIRSR" id="PIRSR000097-1"/>
    </source>
</evidence>
<reference evidence="7" key="1">
    <citation type="journal article" date="2020" name="Stud. Mycol.">
        <title>101 Dothideomycetes genomes: a test case for predicting lifestyles and emergence of pathogens.</title>
        <authorList>
            <person name="Haridas S."/>
            <person name="Albert R."/>
            <person name="Binder M."/>
            <person name="Bloem J."/>
            <person name="Labutti K."/>
            <person name="Salamov A."/>
            <person name="Andreopoulos B."/>
            <person name="Baker S."/>
            <person name="Barry K."/>
            <person name="Bills G."/>
            <person name="Bluhm B."/>
            <person name="Cannon C."/>
            <person name="Castanera R."/>
            <person name="Culley D."/>
            <person name="Daum C."/>
            <person name="Ezra D."/>
            <person name="Gonzalez J."/>
            <person name="Henrissat B."/>
            <person name="Kuo A."/>
            <person name="Liang C."/>
            <person name="Lipzen A."/>
            <person name="Lutzoni F."/>
            <person name="Magnuson J."/>
            <person name="Mondo S."/>
            <person name="Nolan M."/>
            <person name="Ohm R."/>
            <person name="Pangilinan J."/>
            <person name="Park H.-J."/>
            <person name="Ramirez L."/>
            <person name="Alfaro M."/>
            <person name="Sun H."/>
            <person name="Tritt A."/>
            <person name="Yoshinaga Y."/>
            <person name="Zwiers L.-H."/>
            <person name="Turgeon B."/>
            <person name="Goodwin S."/>
            <person name="Spatafora J."/>
            <person name="Crous P."/>
            <person name="Grigoriev I."/>
        </authorList>
    </citation>
    <scope>NUCLEOTIDE SEQUENCE</scope>
    <source>
        <strain evidence="7">CBS 260.36</strain>
    </source>
</reference>
<feature type="binding site" evidence="3">
    <location>
        <position position="135"/>
    </location>
    <ligand>
        <name>substrate</name>
    </ligand>
</feature>
<comment type="caution">
    <text evidence="7">The sequence shown here is derived from an EMBL/GenBank/DDBJ whole genome shotgun (WGS) entry which is preliminary data.</text>
</comment>
<gene>
    <name evidence="7" type="ORF">K461DRAFT_263730</name>
</gene>
<evidence type="ECO:0000313" key="7">
    <source>
        <dbReference type="EMBL" id="KAF2156716.1"/>
    </source>
</evidence>
<name>A0A9P4MRL8_9PEZI</name>
<dbReference type="InterPro" id="IPR023210">
    <property type="entry name" value="NADP_OxRdtase_dom"/>
</dbReference>
<feature type="chain" id="PRO_5040470961" evidence="5">
    <location>
        <begin position="18"/>
        <end position="331"/>
    </location>
</feature>
<feature type="domain" description="NADP-dependent oxidoreductase" evidence="6">
    <location>
        <begin position="41"/>
        <end position="306"/>
    </location>
</feature>
<feature type="active site" description="Proton donor" evidence="2">
    <location>
        <position position="73"/>
    </location>
</feature>
<dbReference type="AlphaFoldDB" id="A0A9P4MRL8"/>
<dbReference type="Gene3D" id="3.20.20.100">
    <property type="entry name" value="NADP-dependent oxidoreductase domain"/>
    <property type="match status" value="1"/>
</dbReference>
<dbReference type="PROSITE" id="PS00062">
    <property type="entry name" value="ALDOKETO_REDUCTASE_2"/>
    <property type="match status" value="1"/>
</dbReference>
<dbReference type="PANTHER" id="PTHR11732">
    <property type="entry name" value="ALDO/KETO REDUCTASE"/>
    <property type="match status" value="1"/>
</dbReference>
<keyword evidence="8" id="KW-1185">Reference proteome</keyword>
<organism evidence="7 8">
    <name type="scientific">Myriangium duriaei CBS 260.36</name>
    <dbReference type="NCBI Taxonomy" id="1168546"/>
    <lineage>
        <taxon>Eukaryota</taxon>
        <taxon>Fungi</taxon>
        <taxon>Dikarya</taxon>
        <taxon>Ascomycota</taxon>
        <taxon>Pezizomycotina</taxon>
        <taxon>Dothideomycetes</taxon>
        <taxon>Dothideomycetidae</taxon>
        <taxon>Myriangiales</taxon>
        <taxon>Myriangiaceae</taxon>
        <taxon>Myriangium</taxon>
    </lineage>
</organism>
<dbReference type="OrthoDB" id="416253at2759"/>
<dbReference type="InterPro" id="IPR036812">
    <property type="entry name" value="NAD(P)_OxRdtase_dom_sf"/>
</dbReference>